<reference evidence="2" key="1">
    <citation type="submission" date="2017-02" db="UniProtKB">
        <authorList>
            <consortium name="WormBaseParasite"/>
        </authorList>
    </citation>
    <scope>IDENTIFICATION</scope>
</reference>
<dbReference type="InterPro" id="IPR000560">
    <property type="entry name" value="His_Pase_clade-2"/>
</dbReference>
<dbReference type="Gene3D" id="3.40.50.1240">
    <property type="entry name" value="Phosphoglycerate mutase-like"/>
    <property type="match status" value="1"/>
</dbReference>
<dbReference type="Proteomes" id="UP000036681">
    <property type="component" value="Unplaced"/>
</dbReference>
<dbReference type="GO" id="GO:0016791">
    <property type="term" value="F:phosphatase activity"/>
    <property type="evidence" value="ECO:0007669"/>
    <property type="project" value="UniProtKB-ARBA"/>
</dbReference>
<protein>
    <submittedName>
        <fullName evidence="2">Prostatic acid phosphatase</fullName>
    </submittedName>
</protein>
<evidence type="ECO:0000313" key="2">
    <source>
        <dbReference type="WBParaSite" id="ALUE_0000073801-mRNA-1"/>
    </source>
</evidence>
<dbReference type="WBParaSite" id="ALUE_0000073801-mRNA-1">
    <property type="protein sequence ID" value="ALUE_0000073801-mRNA-1"/>
    <property type="gene ID" value="ALUE_0000073801"/>
</dbReference>
<dbReference type="AlphaFoldDB" id="A0A0M3HGU3"/>
<evidence type="ECO:0000313" key="1">
    <source>
        <dbReference type="Proteomes" id="UP000036681"/>
    </source>
</evidence>
<dbReference type="SUPFAM" id="SSF53254">
    <property type="entry name" value="Phosphoglycerate mutase-like"/>
    <property type="match status" value="1"/>
</dbReference>
<sequence>MFQHDSTLNGLLSALGIKEVITPDGLPEYAAAIFFELWKIDGQYKIKVNYRRNYTTLSWEDITGYISGCPSNDTCPYVDFKLRSIPFNPGNITELCANVPPFATTTLKPATTPSRASNYQSYSYR</sequence>
<keyword evidence="1" id="KW-1185">Reference proteome</keyword>
<accession>A0A0M3HGU3</accession>
<proteinExistence type="predicted"/>
<name>A0A0M3HGU3_ASCLU</name>
<dbReference type="Pfam" id="PF00328">
    <property type="entry name" value="His_Phos_2"/>
    <property type="match status" value="1"/>
</dbReference>
<organism evidence="1 2">
    <name type="scientific">Ascaris lumbricoides</name>
    <name type="common">Giant roundworm</name>
    <dbReference type="NCBI Taxonomy" id="6252"/>
    <lineage>
        <taxon>Eukaryota</taxon>
        <taxon>Metazoa</taxon>
        <taxon>Ecdysozoa</taxon>
        <taxon>Nematoda</taxon>
        <taxon>Chromadorea</taxon>
        <taxon>Rhabditida</taxon>
        <taxon>Spirurina</taxon>
        <taxon>Ascaridomorpha</taxon>
        <taxon>Ascaridoidea</taxon>
        <taxon>Ascarididae</taxon>
        <taxon>Ascaris</taxon>
    </lineage>
</organism>
<dbReference type="InterPro" id="IPR029033">
    <property type="entry name" value="His_PPase_superfam"/>
</dbReference>